<organism evidence="1 2">
    <name type="scientific">Gilliamella apis</name>
    <dbReference type="NCBI Taxonomy" id="1970738"/>
    <lineage>
        <taxon>Bacteria</taxon>
        <taxon>Pseudomonadati</taxon>
        <taxon>Pseudomonadota</taxon>
        <taxon>Gammaproteobacteria</taxon>
        <taxon>Orbales</taxon>
        <taxon>Orbaceae</taxon>
        <taxon>Gilliamella</taxon>
    </lineage>
</organism>
<evidence type="ECO:0000313" key="1">
    <source>
        <dbReference type="EMBL" id="PXY92104.1"/>
    </source>
</evidence>
<evidence type="ECO:0000313" key="2">
    <source>
        <dbReference type="Proteomes" id="UP000247673"/>
    </source>
</evidence>
<keyword evidence="2" id="KW-1185">Reference proteome</keyword>
<protein>
    <submittedName>
        <fullName evidence="1">Uncharacterized protein</fullName>
    </submittedName>
</protein>
<dbReference type="OrthoDB" id="6043651at2"/>
<sequence length="89" mass="10228">MHDWTLVSLILDWQESTLIIKFLNNSSIPMDIICKGIKGINIPKWDKWGESVSVNQFNLKDDTKYKYIEIEMQSGDVINIIATDIVMPA</sequence>
<comment type="caution">
    <text evidence="1">The sequence shown here is derived from an EMBL/GenBank/DDBJ whole genome shotgun (WGS) entry which is preliminary data.</text>
</comment>
<dbReference type="EMBL" id="QGLO01000004">
    <property type="protein sequence ID" value="PXY92104.1"/>
    <property type="molecule type" value="Genomic_DNA"/>
</dbReference>
<gene>
    <name evidence="1" type="ORF">DKK78_07340</name>
</gene>
<dbReference type="Proteomes" id="UP000247673">
    <property type="component" value="Unassembled WGS sequence"/>
</dbReference>
<proteinExistence type="predicted"/>
<dbReference type="AlphaFoldDB" id="A0A2V4DSM0"/>
<dbReference type="RefSeq" id="WP_110447991.1">
    <property type="nucleotide sequence ID" value="NZ_CP132381.1"/>
</dbReference>
<accession>A0A2V4DSM0</accession>
<reference evidence="1 2" key="1">
    <citation type="submission" date="2018-05" db="EMBL/GenBank/DDBJ databases">
        <title>Reference genomes for bee gut microbiota database.</title>
        <authorList>
            <person name="Ellegaard K.M."/>
        </authorList>
    </citation>
    <scope>NUCLEOTIDE SEQUENCE [LARGE SCALE GENOMIC DNA]</scope>
    <source>
        <strain evidence="1 2">ESL0172</strain>
    </source>
</reference>
<name>A0A2V4DSM0_9GAMM</name>